<evidence type="ECO:0000313" key="3">
    <source>
        <dbReference type="Proteomes" id="UP000199568"/>
    </source>
</evidence>
<evidence type="ECO:0000256" key="1">
    <source>
        <dbReference type="SAM" id="Phobius"/>
    </source>
</evidence>
<dbReference type="InterPro" id="IPR012902">
    <property type="entry name" value="N_methyl_site"/>
</dbReference>
<dbReference type="OrthoDB" id="7056196at2"/>
<gene>
    <name evidence="2" type="ORF">SAMN05660297_00356</name>
</gene>
<keyword evidence="1" id="KW-0472">Membrane</keyword>
<dbReference type="STRING" id="426128.SAMN05660297_00356"/>
<proteinExistence type="predicted"/>
<sequence>MLYPVFKNRKGFTLIEIMIALALVGMVITVAISLVIYGNSLFGISNNQFHLQSEARFTMDTITQEVRKATELKIMSVADCEAEKDSQNYNYIYLKDGVIYHSIYNETTSTRTEKIVTNSVSNIGIVFSKALNSTNTLRIKITVEENAQSYIAETQITLLNFKLMRPKSTVQGNDSDLAIRYRNLLIAE</sequence>
<keyword evidence="1" id="KW-1133">Transmembrane helix</keyword>
<organism evidence="2 3">
    <name type="scientific">Natronincola peptidivorans</name>
    <dbReference type="NCBI Taxonomy" id="426128"/>
    <lineage>
        <taxon>Bacteria</taxon>
        <taxon>Bacillati</taxon>
        <taxon>Bacillota</taxon>
        <taxon>Clostridia</taxon>
        <taxon>Peptostreptococcales</taxon>
        <taxon>Natronincolaceae</taxon>
        <taxon>Natronincola</taxon>
    </lineage>
</organism>
<protein>
    <submittedName>
        <fullName evidence="2">Prepilin-type N-terminal cleavage/methylation domain-containing protein</fullName>
    </submittedName>
</protein>
<reference evidence="2 3" key="1">
    <citation type="submission" date="2016-10" db="EMBL/GenBank/DDBJ databases">
        <authorList>
            <person name="de Groot N.N."/>
        </authorList>
    </citation>
    <scope>NUCLEOTIDE SEQUENCE [LARGE SCALE GENOMIC DNA]</scope>
    <source>
        <strain evidence="2 3">DSM 18979</strain>
    </source>
</reference>
<dbReference type="PROSITE" id="PS00409">
    <property type="entry name" value="PROKAR_NTER_METHYL"/>
    <property type="match status" value="1"/>
</dbReference>
<keyword evidence="3" id="KW-1185">Reference proteome</keyword>
<dbReference type="AlphaFoldDB" id="A0A1H9YS11"/>
<dbReference type="NCBIfam" id="TIGR02532">
    <property type="entry name" value="IV_pilin_GFxxxE"/>
    <property type="match status" value="1"/>
</dbReference>
<dbReference type="Pfam" id="PF07963">
    <property type="entry name" value="N_methyl"/>
    <property type="match status" value="1"/>
</dbReference>
<evidence type="ECO:0000313" key="2">
    <source>
        <dbReference type="EMBL" id="SES71414.1"/>
    </source>
</evidence>
<dbReference type="EMBL" id="FOHU01000001">
    <property type="protein sequence ID" value="SES71414.1"/>
    <property type="molecule type" value="Genomic_DNA"/>
</dbReference>
<dbReference type="Proteomes" id="UP000199568">
    <property type="component" value="Unassembled WGS sequence"/>
</dbReference>
<keyword evidence="1" id="KW-0812">Transmembrane</keyword>
<accession>A0A1H9YS11</accession>
<name>A0A1H9YS11_9FIRM</name>
<dbReference type="RefSeq" id="WP_090438371.1">
    <property type="nucleotide sequence ID" value="NZ_FOHU01000001.1"/>
</dbReference>
<feature type="transmembrane region" description="Helical" evidence="1">
    <location>
        <begin position="12"/>
        <end position="37"/>
    </location>
</feature>